<feature type="compositionally biased region" description="Basic and acidic residues" evidence="2">
    <location>
        <begin position="546"/>
        <end position="559"/>
    </location>
</feature>
<feature type="region of interest" description="Disordered" evidence="2">
    <location>
        <begin position="313"/>
        <end position="333"/>
    </location>
</feature>
<dbReference type="GeneID" id="117563235"/>
<evidence type="ECO:0000256" key="2">
    <source>
        <dbReference type="SAM" id="MobiDB-lite"/>
    </source>
</evidence>
<dbReference type="PANTHER" id="PTHR21656">
    <property type="entry name" value="MALE-SPECIFIC LETHAL-1 PROTEIN"/>
    <property type="match status" value="1"/>
</dbReference>
<feature type="compositionally biased region" description="Basic and acidic residues" evidence="2">
    <location>
        <begin position="320"/>
        <end position="330"/>
    </location>
</feature>
<feature type="region of interest" description="Disordered" evidence="2">
    <location>
        <begin position="611"/>
        <end position="759"/>
    </location>
</feature>
<protein>
    <submittedName>
        <fullName evidence="5">Protein male-specific lethal-1</fullName>
    </submittedName>
</protein>
<feature type="region of interest" description="Disordered" evidence="2">
    <location>
        <begin position="402"/>
        <end position="428"/>
    </location>
</feature>
<evidence type="ECO:0000313" key="4">
    <source>
        <dbReference type="Proteomes" id="UP000515160"/>
    </source>
</evidence>
<feature type="compositionally biased region" description="Low complexity" evidence="2">
    <location>
        <begin position="23"/>
        <end position="41"/>
    </location>
</feature>
<dbReference type="SMART" id="SM01300">
    <property type="entry name" value="PEHE"/>
    <property type="match status" value="1"/>
</dbReference>
<proteinExistence type="predicted"/>
<feature type="region of interest" description="Disordered" evidence="2">
    <location>
        <begin position="518"/>
        <end position="559"/>
    </location>
</feature>
<feature type="region of interest" description="Disordered" evidence="2">
    <location>
        <begin position="1"/>
        <end position="73"/>
    </location>
</feature>
<dbReference type="GO" id="GO:0072487">
    <property type="term" value="C:MSL complex"/>
    <property type="evidence" value="ECO:0007669"/>
    <property type="project" value="InterPro"/>
</dbReference>
<feature type="compositionally biased region" description="Basic and acidic residues" evidence="2">
    <location>
        <begin position="736"/>
        <end position="752"/>
    </location>
</feature>
<dbReference type="Proteomes" id="UP000515160">
    <property type="component" value="Chromosome 2L"/>
</dbReference>
<dbReference type="InterPro" id="IPR029332">
    <property type="entry name" value="PEHE_dom"/>
</dbReference>
<organism evidence="4 5">
    <name type="scientific">Drosophila albomicans</name>
    <name type="common">Fruit fly</name>
    <dbReference type="NCBI Taxonomy" id="7291"/>
    <lineage>
        <taxon>Eukaryota</taxon>
        <taxon>Metazoa</taxon>
        <taxon>Ecdysozoa</taxon>
        <taxon>Arthropoda</taxon>
        <taxon>Hexapoda</taxon>
        <taxon>Insecta</taxon>
        <taxon>Pterygota</taxon>
        <taxon>Neoptera</taxon>
        <taxon>Endopterygota</taxon>
        <taxon>Diptera</taxon>
        <taxon>Brachycera</taxon>
        <taxon>Muscomorpha</taxon>
        <taxon>Ephydroidea</taxon>
        <taxon>Drosophilidae</taxon>
        <taxon>Drosophila</taxon>
    </lineage>
</organism>
<dbReference type="RefSeq" id="XP_034097329.1">
    <property type="nucleotide sequence ID" value="XM_034241438.2"/>
</dbReference>
<feature type="coiled-coil region" evidence="1">
    <location>
        <begin position="435"/>
        <end position="469"/>
    </location>
</feature>
<dbReference type="PANTHER" id="PTHR21656:SF2">
    <property type="entry name" value="MALE-SPECIFIC LETHAL 1 HOMOLOG"/>
    <property type="match status" value="1"/>
</dbReference>
<feature type="compositionally biased region" description="Basic and acidic residues" evidence="2">
    <location>
        <begin position="649"/>
        <end position="717"/>
    </location>
</feature>
<dbReference type="CTD" id="35121"/>
<feature type="compositionally biased region" description="Basic and acidic residues" evidence="2">
    <location>
        <begin position="611"/>
        <end position="640"/>
    </location>
</feature>
<sequence length="1089" mass="126876">MDNRYKWQQQRMGGRGGGGGGPRYNNYGKHNNNNNNGNNNYCEQQQHHQQQQQQHHPSLRDCGGGGGAWQPVDSERSSDVITLIVENNNLKRMILLHVNLMQEQTDQLKAKDKELDDQCGCIKTLLSQNQELMQQIAKLTQRIDDLRQQLRMRVKRPANDNDEMRHQQLKAKLQCFAEKETQTSLNLQEEEDESLLQHCYPSMQSPQHDEQSPNVLVTTQCSKGRGEFNGGKKVSTIFLHRVNQESSFQLQHGEEEHELEEDVDVDGVMEGVEEGEEEEEVVEQEQHHLEEQHIYHDGIDTHEMEVVTETEIGAEEEHPEEATEQPHEDIDPVNNGHIYEEEVVAEEIINNCDEHNLWQAEATHEAEVPAAAVETEQVVEEEQQHQIYVTEEGDIDEVATFAHSTPHRPTSRGATQEQHEEEHPEQQQEVVEEAIEESELHLEYAMKQLNDTEKECRQLFIDYQEEQQAFEHIVSRNMNHTTPLKPTTELEEVASPALLKTQIKLPTVASKLMVANHQETKQHQHQKERLVVKTKQKATTTTPVINDKELSGQPWKQERERELQQKVRDLKKEQELLKERQLQQERELQLKQEQEKQKELELQKERELEAERELQKQREEEEKQELERARKLQKEQELQKQLELQKQQEQQERELAKQRERELAEQKERELAEQKERELQREKELKREQRQREREKERERERKQREQRKREQQESKRHTATKQPELEQQPEPNIEEEVKRKLQAHLQKEQQRLHQNQQLQQQPFVRLKKATLQQAQSLIYPPTITPAPSPTYVAGASPKLKINSNSTTTSATTVPTVTTTPLTPQSISSVGSNSNSKSDSNISSNSSNNNNRRTINNCAPQTYSKAGKRSNSSTSRYVTSLQPYTTRSWEDQEFHCDNEFFLEEAEELLADHPSLEIPKWKIVKYSPSSDNRGIESISDADFVQLHEKQVRDEVDRKKRDARAIRDQNYYESLRQRHNQDEVLVPLAPLPTSTFYPLPNDIEYVQFVSEVPVQAFGENMINLKPENEHFTLPWLDAATATTAIAKAKAEALPVATLDSKKLPTTNAEAKILQNNSSYVFLKRRKRQRKR</sequence>
<name>A0A6P8W135_DROAB</name>
<reference evidence="5" key="1">
    <citation type="submission" date="2025-08" db="UniProtKB">
        <authorList>
            <consortium name="RefSeq"/>
        </authorList>
    </citation>
    <scope>IDENTIFICATION</scope>
    <source>
        <strain evidence="5">15112-1751.03</strain>
        <tissue evidence="5">Whole Adult</tissue>
    </source>
</reference>
<feature type="compositionally biased region" description="Polar residues" evidence="2">
    <location>
        <begin position="1"/>
        <end position="11"/>
    </location>
</feature>
<evidence type="ECO:0000259" key="3">
    <source>
        <dbReference type="PROSITE" id="PS52052"/>
    </source>
</evidence>
<feature type="compositionally biased region" description="Polar residues" evidence="2">
    <location>
        <begin position="858"/>
        <end position="877"/>
    </location>
</feature>
<dbReference type="AlphaFoldDB" id="A0A6P8W135"/>
<dbReference type="OrthoDB" id="6022555at2759"/>
<keyword evidence="4" id="KW-1185">Reference proteome</keyword>
<evidence type="ECO:0000313" key="5">
    <source>
        <dbReference type="RefSeq" id="XP_034097329.1"/>
    </source>
</evidence>
<dbReference type="GO" id="GO:0003682">
    <property type="term" value="F:chromatin binding"/>
    <property type="evidence" value="ECO:0007669"/>
    <property type="project" value="TreeGrafter"/>
</dbReference>
<feature type="compositionally biased region" description="Basic and acidic residues" evidence="2">
    <location>
        <begin position="518"/>
        <end position="531"/>
    </location>
</feature>
<dbReference type="InterPro" id="IPR026711">
    <property type="entry name" value="Msl-1"/>
</dbReference>
<evidence type="ECO:0000256" key="1">
    <source>
        <dbReference type="SAM" id="Coils"/>
    </source>
</evidence>
<feature type="compositionally biased region" description="Gly residues" evidence="2">
    <location>
        <begin position="13"/>
        <end position="22"/>
    </location>
</feature>
<feature type="domain" description="PEHE" evidence="3">
    <location>
        <begin position="914"/>
        <end position="1033"/>
    </location>
</feature>
<feature type="region of interest" description="Disordered" evidence="2">
    <location>
        <begin position="801"/>
        <end position="877"/>
    </location>
</feature>
<feature type="compositionally biased region" description="Low complexity" evidence="2">
    <location>
        <begin position="806"/>
        <end position="857"/>
    </location>
</feature>
<keyword evidence="1" id="KW-0175">Coiled coil</keyword>
<accession>A0A6P8W135</accession>
<gene>
    <name evidence="5" type="primary">LOC117563235</name>
</gene>
<feature type="compositionally biased region" description="Low complexity" evidence="2">
    <location>
        <begin position="47"/>
        <end position="56"/>
    </location>
</feature>
<feature type="coiled-coil region" evidence="1">
    <location>
        <begin position="122"/>
        <end position="156"/>
    </location>
</feature>
<dbReference type="PROSITE" id="PS52052">
    <property type="entry name" value="PEHE"/>
    <property type="match status" value="1"/>
</dbReference>
<feature type="compositionally biased region" description="Basic and acidic residues" evidence="2">
    <location>
        <begin position="417"/>
        <end position="426"/>
    </location>
</feature>
<dbReference type="Pfam" id="PF15275">
    <property type="entry name" value="PEHE"/>
    <property type="match status" value="1"/>
</dbReference>